<evidence type="ECO:0000313" key="2">
    <source>
        <dbReference type="EMBL" id="MCQ4165602.1"/>
    </source>
</evidence>
<dbReference type="RefSeq" id="WP_255914793.1">
    <property type="nucleotide sequence ID" value="NZ_JANFQO010000011.1"/>
</dbReference>
<evidence type="ECO:0000256" key="1">
    <source>
        <dbReference type="SAM" id="MobiDB-lite"/>
    </source>
</evidence>
<sequence length="57" mass="6115">MASIWKELLFLHGHFVRAEDLAGPVRPELRPQPGESEPENAPRAAARPAPELAGGCA</sequence>
<gene>
    <name evidence="2" type="ORF">NM961_12860</name>
</gene>
<dbReference type="Proteomes" id="UP001165498">
    <property type="component" value="Unassembled WGS sequence"/>
</dbReference>
<accession>A0ABT1QTJ7</accession>
<organism evidence="2 3">
    <name type="scientific">Tahibacter harae</name>
    <dbReference type="NCBI Taxonomy" id="2963937"/>
    <lineage>
        <taxon>Bacteria</taxon>
        <taxon>Pseudomonadati</taxon>
        <taxon>Pseudomonadota</taxon>
        <taxon>Gammaproteobacteria</taxon>
        <taxon>Lysobacterales</taxon>
        <taxon>Rhodanobacteraceae</taxon>
        <taxon>Tahibacter</taxon>
    </lineage>
</organism>
<evidence type="ECO:0000313" key="3">
    <source>
        <dbReference type="Proteomes" id="UP001165498"/>
    </source>
</evidence>
<proteinExistence type="predicted"/>
<dbReference type="EMBL" id="JANFQO010000011">
    <property type="protein sequence ID" value="MCQ4165602.1"/>
    <property type="molecule type" value="Genomic_DNA"/>
</dbReference>
<comment type="caution">
    <text evidence="2">The sequence shown here is derived from an EMBL/GenBank/DDBJ whole genome shotgun (WGS) entry which is preliminary data.</text>
</comment>
<name>A0ABT1QTJ7_9GAMM</name>
<reference evidence="2" key="1">
    <citation type="submission" date="2022-07" db="EMBL/GenBank/DDBJ databases">
        <title>Tahibacter sp., a new gammaproteobacterium isolated from the silt sample collected at pig farm.</title>
        <authorList>
            <person name="Chen H."/>
        </authorList>
    </citation>
    <scope>NUCLEOTIDE SEQUENCE</scope>
    <source>
        <strain evidence="2">P2K</strain>
    </source>
</reference>
<protein>
    <submittedName>
        <fullName evidence="2">Uncharacterized protein</fullName>
    </submittedName>
</protein>
<feature type="region of interest" description="Disordered" evidence="1">
    <location>
        <begin position="21"/>
        <end position="57"/>
    </location>
</feature>
<feature type="compositionally biased region" description="Low complexity" evidence="1">
    <location>
        <begin position="39"/>
        <end position="57"/>
    </location>
</feature>
<keyword evidence="3" id="KW-1185">Reference proteome</keyword>